<dbReference type="Pfam" id="PF05348">
    <property type="entry name" value="UMP1"/>
    <property type="match status" value="1"/>
</dbReference>
<proteinExistence type="inferred from homology"/>
<dbReference type="VEuPathDB" id="FungiDB:Malapachy_2061"/>
<evidence type="ECO:0000313" key="5">
    <source>
        <dbReference type="Proteomes" id="UP000037751"/>
    </source>
</evidence>
<dbReference type="GO" id="GO:0005737">
    <property type="term" value="C:cytoplasm"/>
    <property type="evidence" value="ECO:0007669"/>
    <property type="project" value="TreeGrafter"/>
</dbReference>
<dbReference type="EMBL" id="LGAV01000002">
    <property type="protein sequence ID" value="KOS15387.1"/>
    <property type="molecule type" value="Genomic_DNA"/>
</dbReference>
<keyword evidence="1" id="KW-0143">Chaperone</keyword>
<reference evidence="4 5" key="1">
    <citation type="submission" date="2015-07" db="EMBL/GenBank/DDBJ databases">
        <title>Draft Genome Sequence of Malassezia furfur CBS1878 and Malassezia pachydermatis CBS1879.</title>
        <authorList>
            <person name="Triana S."/>
            <person name="Ohm R."/>
            <person name="Gonzalez A."/>
            <person name="DeCock H."/>
            <person name="Restrepo S."/>
            <person name="Celis A."/>
        </authorList>
    </citation>
    <scope>NUCLEOTIDE SEQUENCE [LARGE SCALE GENOMIC DNA]</scope>
    <source>
        <strain evidence="4 5">CBS 1879</strain>
    </source>
</reference>
<dbReference type="STRING" id="77020.A0A0M8MRM4"/>
<evidence type="ECO:0000313" key="4">
    <source>
        <dbReference type="EMBL" id="KOS15387.1"/>
    </source>
</evidence>
<name>A0A0M8MRM4_9BASI</name>
<evidence type="ECO:0000256" key="1">
    <source>
        <dbReference type="ARBA" id="ARBA00023186"/>
    </source>
</evidence>
<protein>
    <recommendedName>
        <fullName evidence="6">Proteasome maturation factor</fullName>
    </recommendedName>
</protein>
<accession>A0A0M8MRM4</accession>
<dbReference type="RefSeq" id="XP_017993019.1">
    <property type="nucleotide sequence ID" value="XM_018136554.1"/>
</dbReference>
<evidence type="ECO:0008006" key="6">
    <source>
        <dbReference type="Google" id="ProtNLM"/>
    </source>
</evidence>
<comment type="caution">
    <text evidence="4">The sequence shown here is derived from an EMBL/GenBank/DDBJ whole genome shotgun (WGS) entry which is preliminary data.</text>
</comment>
<evidence type="ECO:0000256" key="3">
    <source>
        <dbReference type="SAM" id="MobiDB-lite"/>
    </source>
</evidence>
<dbReference type="GeneID" id="28728429"/>
<evidence type="ECO:0000256" key="2">
    <source>
        <dbReference type="ARBA" id="ARBA00043974"/>
    </source>
</evidence>
<organism evidence="4 5">
    <name type="scientific">Malassezia pachydermatis</name>
    <dbReference type="NCBI Taxonomy" id="77020"/>
    <lineage>
        <taxon>Eukaryota</taxon>
        <taxon>Fungi</taxon>
        <taxon>Dikarya</taxon>
        <taxon>Basidiomycota</taxon>
        <taxon>Ustilaginomycotina</taxon>
        <taxon>Malasseziomycetes</taxon>
        <taxon>Malasseziales</taxon>
        <taxon>Malasseziaceae</taxon>
        <taxon>Malassezia</taxon>
    </lineage>
</organism>
<keyword evidence="5" id="KW-1185">Reference proteome</keyword>
<dbReference type="GO" id="GO:0043248">
    <property type="term" value="P:proteasome assembly"/>
    <property type="evidence" value="ECO:0007669"/>
    <property type="project" value="InterPro"/>
</dbReference>
<dbReference type="AlphaFoldDB" id="A0A0M8MRM4"/>
<gene>
    <name evidence="4" type="ORF">Malapachy_2061</name>
</gene>
<dbReference type="InterPro" id="IPR008012">
    <property type="entry name" value="Ump1"/>
</dbReference>
<dbReference type="PANTHER" id="PTHR12828">
    <property type="entry name" value="PROTEASOME MATURATION PROTEIN UMP1"/>
    <property type="match status" value="1"/>
</dbReference>
<feature type="region of interest" description="Disordered" evidence="3">
    <location>
        <begin position="1"/>
        <end position="26"/>
    </location>
</feature>
<comment type="similarity">
    <text evidence="2">Belongs to the POMP/UMP1 family.</text>
</comment>
<dbReference type="OrthoDB" id="15001at2759"/>
<sequence length="147" mass="16676">MTTPGPSMAIVPPTHAPHPTTDAKSTLHPELGVHDAMRHGLRSLHSETAAASYHPIQHRLEQWDDTQRQWKLTMQRNMFGMGAPMRTMMERHFVAQSPHMPARRVANLHLDVLDGRDETLDPSDFLPSDTTGDMRDLHTAMERKWGV</sequence>
<dbReference type="PANTHER" id="PTHR12828:SF3">
    <property type="entry name" value="PROTEASOME MATURATION PROTEIN"/>
    <property type="match status" value="1"/>
</dbReference>
<dbReference type="GO" id="GO:0005634">
    <property type="term" value="C:nucleus"/>
    <property type="evidence" value="ECO:0007669"/>
    <property type="project" value="TreeGrafter"/>
</dbReference>
<dbReference type="Proteomes" id="UP000037751">
    <property type="component" value="Unassembled WGS sequence"/>
</dbReference>